<dbReference type="EMBL" id="JAGIOH010000001">
    <property type="protein sequence ID" value="MBP2405950.1"/>
    <property type="molecule type" value="Genomic_DNA"/>
</dbReference>
<name>A0ABS4YBR4_9ACTN</name>
<organism evidence="2 3">
    <name type="scientific">Streptomyces syringium</name>
    <dbReference type="NCBI Taxonomy" id="76729"/>
    <lineage>
        <taxon>Bacteria</taxon>
        <taxon>Bacillati</taxon>
        <taxon>Actinomycetota</taxon>
        <taxon>Actinomycetes</taxon>
        <taxon>Kitasatosporales</taxon>
        <taxon>Streptomycetaceae</taxon>
        <taxon>Streptomyces</taxon>
    </lineage>
</organism>
<evidence type="ECO:0000313" key="2">
    <source>
        <dbReference type="EMBL" id="MBP2405950.1"/>
    </source>
</evidence>
<dbReference type="Pfam" id="PF02223">
    <property type="entry name" value="Thymidylate_kin"/>
    <property type="match status" value="1"/>
</dbReference>
<dbReference type="InterPro" id="IPR027417">
    <property type="entry name" value="P-loop_NTPase"/>
</dbReference>
<keyword evidence="2" id="KW-0808">Transferase</keyword>
<reference evidence="2 3" key="1">
    <citation type="submission" date="2021-03" db="EMBL/GenBank/DDBJ databases">
        <title>Sequencing the genomes of 1000 actinobacteria strains.</title>
        <authorList>
            <person name="Klenk H.-P."/>
        </authorList>
    </citation>
    <scope>NUCLEOTIDE SEQUENCE [LARGE SCALE GENOMIC DNA]</scope>
    <source>
        <strain evidence="2 3">DSM 41480</strain>
    </source>
</reference>
<keyword evidence="2" id="KW-0418">Kinase</keyword>
<accession>A0ABS4YBR4</accession>
<dbReference type="GeneID" id="91572275"/>
<keyword evidence="3" id="KW-1185">Reference proteome</keyword>
<gene>
    <name evidence="2" type="ORF">JO379_005419</name>
</gene>
<dbReference type="Proteomes" id="UP001519291">
    <property type="component" value="Unassembled WGS sequence"/>
</dbReference>
<evidence type="ECO:0000313" key="3">
    <source>
        <dbReference type="Proteomes" id="UP001519291"/>
    </source>
</evidence>
<feature type="domain" description="Thymidylate kinase-like" evidence="1">
    <location>
        <begin position="24"/>
        <end position="154"/>
    </location>
</feature>
<protein>
    <submittedName>
        <fullName evidence="2">dTMP kinase</fullName>
        <ecNumber evidence="2">2.7.4.9</ecNumber>
    </submittedName>
</protein>
<dbReference type="Gene3D" id="3.40.50.300">
    <property type="entry name" value="P-loop containing nucleotide triphosphate hydrolases"/>
    <property type="match status" value="1"/>
</dbReference>
<sequence>MNPLYGPYAPSSADRSGNPFVVCEGVSGVGKTTLVAAVAKRLKAATLHTLPEPLNPVSGTVNANLRPLPQFAFYLAGALHASDIAREASRRGPVIADRYVSSVVACHAAVHGLTVDQVTALLEPFRPYLAVPDITFYLRSSEGSLRERMRHKADVKQDDTDLLAVSGRLTSLLATFATVAESDPSAVVLDTDGRTPDDLASIVIDHLERRRA</sequence>
<evidence type="ECO:0000259" key="1">
    <source>
        <dbReference type="Pfam" id="PF02223"/>
    </source>
</evidence>
<dbReference type="GO" id="GO:0004798">
    <property type="term" value="F:dTMP kinase activity"/>
    <property type="evidence" value="ECO:0007669"/>
    <property type="project" value="UniProtKB-EC"/>
</dbReference>
<proteinExistence type="predicted"/>
<dbReference type="InterPro" id="IPR039430">
    <property type="entry name" value="Thymidylate_kin-like_dom"/>
</dbReference>
<comment type="caution">
    <text evidence="2">The sequence shown here is derived from an EMBL/GenBank/DDBJ whole genome shotgun (WGS) entry which is preliminary data.</text>
</comment>
<dbReference type="RefSeq" id="WP_209517394.1">
    <property type="nucleotide sequence ID" value="NZ_JAGIOH010000001.1"/>
</dbReference>
<dbReference type="EC" id="2.7.4.9" evidence="2"/>
<dbReference type="SUPFAM" id="SSF52540">
    <property type="entry name" value="P-loop containing nucleoside triphosphate hydrolases"/>
    <property type="match status" value="1"/>
</dbReference>